<dbReference type="PANTHER" id="PTHR39335:SF1">
    <property type="entry name" value="BLL4220 PROTEIN"/>
    <property type="match status" value="1"/>
</dbReference>
<organism evidence="3 4">
    <name type="scientific">Streptomyces hebeiensis</name>
    <dbReference type="NCBI Taxonomy" id="229486"/>
    <lineage>
        <taxon>Bacteria</taxon>
        <taxon>Bacillati</taxon>
        <taxon>Actinomycetota</taxon>
        <taxon>Actinomycetes</taxon>
        <taxon>Kitasatosporales</taxon>
        <taxon>Streptomycetaceae</taxon>
        <taxon>Streptomyces</taxon>
    </lineage>
</organism>
<dbReference type="Pfam" id="PF03640">
    <property type="entry name" value="Lipoprotein_15"/>
    <property type="match status" value="2"/>
</dbReference>
<keyword evidence="2" id="KW-0732">Signal</keyword>
<evidence type="ECO:0000313" key="4">
    <source>
        <dbReference type="Proteomes" id="UP001501371"/>
    </source>
</evidence>
<dbReference type="RefSeq" id="WP_344281975.1">
    <property type="nucleotide sequence ID" value="NZ_BAAAKV010000059.1"/>
</dbReference>
<evidence type="ECO:0000256" key="2">
    <source>
        <dbReference type="SAM" id="SignalP"/>
    </source>
</evidence>
<name>A0ABN1V3P7_9ACTN</name>
<feature type="region of interest" description="Disordered" evidence="1">
    <location>
        <begin position="42"/>
        <end position="63"/>
    </location>
</feature>
<evidence type="ECO:0000313" key="3">
    <source>
        <dbReference type="EMBL" id="GAA1189783.1"/>
    </source>
</evidence>
<dbReference type="PROSITE" id="PS51257">
    <property type="entry name" value="PROKAR_LIPOPROTEIN"/>
    <property type="match status" value="1"/>
</dbReference>
<comment type="caution">
    <text evidence="3">The sequence shown here is derived from an EMBL/GenBank/DDBJ whole genome shotgun (WGS) entry which is preliminary data.</text>
</comment>
<gene>
    <name evidence="3" type="ORF">GCM10009654_54110</name>
</gene>
<protein>
    <recommendedName>
        <fullName evidence="5">Lipoprotein</fullName>
    </recommendedName>
</protein>
<dbReference type="Proteomes" id="UP001501371">
    <property type="component" value="Unassembled WGS sequence"/>
</dbReference>
<dbReference type="PANTHER" id="PTHR39335">
    <property type="entry name" value="BLL4220 PROTEIN"/>
    <property type="match status" value="1"/>
</dbReference>
<sequence length="198" mass="19784">MRSTVGTTTAVTTAILCAAAVAGCAGGSGAGAGRAASEAPAGAATGSASAPASPSAPTGAGRSAAPAVEVGRVSVATTTLGPVLVNGKGRTLYLFEADGKNVSTCTGTCAKTWPPFIVTEEPKTGTGGVERRLLSTLTRGDGKRQVTYNGHPLYTYSGDSKAGQTNGQGHTDFDAHWYILTPDGAKNSTPQPNSGDYY</sequence>
<reference evidence="3 4" key="1">
    <citation type="journal article" date="2019" name="Int. J. Syst. Evol. Microbiol.">
        <title>The Global Catalogue of Microorganisms (GCM) 10K type strain sequencing project: providing services to taxonomists for standard genome sequencing and annotation.</title>
        <authorList>
            <consortium name="The Broad Institute Genomics Platform"/>
            <consortium name="The Broad Institute Genome Sequencing Center for Infectious Disease"/>
            <person name="Wu L."/>
            <person name="Ma J."/>
        </authorList>
    </citation>
    <scope>NUCLEOTIDE SEQUENCE [LARGE SCALE GENOMIC DNA]</scope>
    <source>
        <strain evidence="3 4">JCM 12696</strain>
    </source>
</reference>
<keyword evidence="4" id="KW-1185">Reference proteome</keyword>
<dbReference type="EMBL" id="BAAAKV010000059">
    <property type="protein sequence ID" value="GAA1189783.1"/>
    <property type="molecule type" value="Genomic_DNA"/>
</dbReference>
<proteinExistence type="predicted"/>
<evidence type="ECO:0000256" key="1">
    <source>
        <dbReference type="SAM" id="MobiDB-lite"/>
    </source>
</evidence>
<evidence type="ECO:0008006" key="5">
    <source>
        <dbReference type="Google" id="ProtNLM"/>
    </source>
</evidence>
<dbReference type="InterPro" id="IPR005297">
    <property type="entry name" value="Lipoprotein_repeat"/>
</dbReference>
<accession>A0ABN1V3P7</accession>
<feature type="chain" id="PRO_5046059946" description="Lipoprotein" evidence="2">
    <location>
        <begin position="31"/>
        <end position="198"/>
    </location>
</feature>
<feature type="signal peptide" evidence="2">
    <location>
        <begin position="1"/>
        <end position="30"/>
    </location>
</feature>